<reference evidence="3 4" key="1">
    <citation type="journal article" date="2018" name="Genome Biol. Evol.">
        <title>Multiple Roots of Fruiting Body Formation in Amoebozoa.</title>
        <authorList>
            <person name="Hillmann F."/>
            <person name="Forbes G."/>
            <person name="Novohradska S."/>
            <person name="Ferling I."/>
            <person name="Riege K."/>
            <person name="Groth M."/>
            <person name="Westermann M."/>
            <person name="Marz M."/>
            <person name="Spaller T."/>
            <person name="Winckler T."/>
            <person name="Schaap P."/>
            <person name="Glockner G."/>
        </authorList>
    </citation>
    <scope>NUCLEOTIDE SEQUENCE [LARGE SCALE GENOMIC DNA]</scope>
    <source>
        <strain evidence="3 4">Jena</strain>
    </source>
</reference>
<evidence type="ECO:0000256" key="1">
    <source>
        <dbReference type="SAM" id="SignalP"/>
    </source>
</evidence>
<dbReference type="InParanoid" id="A0A2P6NFM8"/>
<dbReference type="Proteomes" id="UP000241769">
    <property type="component" value="Unassembled WGS sequence"/>
</dbReference>
<evidence type="ECO:0000259" key="2">
    <source>
        <dbReference type="Pfam" id="PF13229"/>
    </source>
</evidence>
<accession>A0A2P6NFM8</accession>
<feature type="domain" description="Right handed beta helix" evidence="2">
    <location>
        <begin position="263"/>
        <end position="426"/>
    </location>
</feature>
<organism evidence="3 4">
    <name type="scientific">Planoprotostelium fungivorum</name>
    <dbReference type="NCBI Taxonomy" id="1890364"/>
    <lineage>
        <taxon>Eukaryota</taxon>
        <taxon>Amoebozoa</taxon>
        <taxon>Evosea</taxon>
        <taxon>Variosea</taxon>
        <taxon>Cavosteliida</taxon>
        <taxon>Cavosteliaceae</taxon>
        <taxon>Planoprotostelium</taxon>
    </lineage>
</organism>
<keyword evidence="4" id="KW-1185">Reference proteome</keyword>
<dbReference type="PANTHER" id="PTHR11319">
    <property type="entry name" value="G PROTEIN-COUPLED RECEPTOR-RELATED"/>
    <property type="match status" value="1"/>
</dbReference>
<dbReference type="OrthoDB" id="21116at2759"/>
<dbReference type="SMART" id="SM00710">
    <property type="entry name" value="PbH1"/>
    <property type="match status" value="9"/>
</dbReference>
<keyword evidence="1" id="KW-0732">Signal</keyword>
<dbReference type="InterPro" id="IPR012334">
    <property type="entry name" value="Pectin_lyas_fold"/>
</dbReference>
<sequence>MKLQALFVLSLIAVVSAQTFYASPSNWTSADTSGFSSVSIILQSGIYSQGVSFGNVPSWLFSAIGTVTMQGGWTLTKPMDVTVSGITFTASISSSLPVDLLVNSCKFINSTTGAISVAGNVMVSGSATQCQCNDNINQITGSTFSNNTNAPGASISLYGGTLSISSSSFTNHAHPSSAISLNSGAQMTITSSFFFNNSLGYNTNNGGVLSISSSSATISGCTFSNNIAGTGGSIYGTNSQLVISSSSFDGDSALFGGSIKLESCQVILTNSTFSNSNYHIYEGVLAVRSSGVVIQGCRFTSMISGGTVVISSASNVTMVDSTYTGNTASYGGAISNSASYLNVKNCTFNGNFAYNGGGIYLTSGSNTVITESSFSDDVANNLGGALFADETSSVSVSGSYFNANAANSGGSSIYAAAYASVSGCTFFGGKTITGEGGALYAGIASNLIVRDNRFFGCRAQLGGAISARTFVSQLTNNTFNGNRATNRDGGAVYLYKGGFSRGNTYVNNSATGVGGALCSVTNGITVTSDVYSNNSASLGGALYFNSTFSVFFCTFTYNGGITGGGAVYAVRDTSGSIYNSLFDGNANTFLFVGASVNLMQVTVTNSSPSLSTDASVLLMTASRVTMINPIVYANLQSGSESAVRIIQVDDGALTVVGGNFTNNQNQATSGVVSGAQVTMPDLAKTMTSSGLLGYVNILNCPLSVSSEQFFPAVAAITRYQGNESNIVVVHREYRFFAASVDRLQRHKLFDDSILWLL</sequence>
<dbReference type="Pfam" id="PF13229">
    <property type="entry name" value="Beta_helix"/>
    <property type="match status" value="1"/>
</dbReference>
<evidence type="ECO:0000313" key="3">
    <source>
        <dbReference type="EMBL" id="PRP82748.1"/>
    </source>
</evidence>
<evidence type="ECO:0000313" key="4">
    <source>
        <dbReference type="Proteomes" id="UP000241769"/>
    </source>
</evidence>
<dbReference type="InterPro" id="IPR006626">
    <property type="entry name" value="PbH1"/>
</dbReference>
<dbReference type="InterPro" id="IPR039448">
    <property type="entry name" value="Beta_helix"/>
</dbReference>
<name>A0A2P6NFM8_9EUKA</name>
<comment type="caution">
    <text evidence="3">The sequence shown here is derived from an EMBL/GenBank/DDBJ whole genome shotgun (WGS) entry which is preliminary data.</text>
</comment>
<proteinExistence type="predicted"/>
<dbReference type="EMBL" id="MDYQ01000096">
    <property type="protein sequence ID" value="PRP82748.1"/>
    <property type="molecule type" value="Genomic_DNA"/>
</dbReference>
<protein>
    <submittedName>
        <fullName evidence="3">Polymorphic outer membrane protein</fullName>
    </submittedName>
</protein>
<gene>
    <name evidence="3" type="ORF">PROFUN_09833</name>
</gene>
<feature type="chain" id="PRO_5015114911" evidence="1">
    <location>
        <begin position="18"/>
        <end position="757"/>
    </location>
</feature>
<feature type="signal peptide" evidence="1">
    <location>
        <begin position="1"/>
        <end position="17"/>
    </location>
</feature>
<dbReference type="SUPFAM" id="SSF51126">
    <property type="entry name" value="Pectin lyase-like"/>
    <property type="match status" value="3"/>
</dbReference>
<dbReference type="Gene3D" id="2.160.20.10">
    <property type="entry name" value="Single-stranded right-handed beta-helix, Pectin lyase-like"/>
    <property type="match status" value="1"/>
</dbReference>
<dbReference type="PANTHER" id="PTHR11319:SF35">
    <property type="entry name" value="OUTER MEMBRANE PROTEIN PMPC-RELATED"/>
    <property type="match status" value="1"/>
</dbReference>
<dbReference type="STRING" id="1890364.A0A2P6NFM8"/>
<dbReference type="AlphaFoldDB" id="A0A2P6NFM8"/>
<dbReference type="InterPro" id="IPR011050">
    <property type="entry name" value="Pectin_lyase_fold/virulence"/>
</dbReference>